<dbReference type="KEGG" id="cmax:111479627"/>
<dbReference type="Proteomes" id="UP000504608">
    <property type="component" value="Unplaced"/>
</dbReference>
<evidence type="ECO:0000313" key="3">
    <source>
        <dbReference type="RefSeq" id="XP_022980152.1"/>
    </source>
</evidence>
<evidence type="ECO:0000256" key="1">
    <source>
        <dbReference type="SAM" id="Phobius"/>
    </source>
</evidence>
<keyword evidence="1" id="KW-0812">Transmembrane</keyword>
<dbReference type="PANTHER" id="PTHR37224">
    <property type="entry name" value="OS02G0804400 PROTEIN"/>
    <property type="match status" value="1"/>
</dbReference>
<protein>
    <submittedName>
        <fullName evidence="3">Uncharacterized protein LOC111479627 isoform X1</fullName>
    </submittedName>
</protein>
<keyword evidence="1" id="KW-1133">Transmembrane helix</keyword>
<keyword evidence="1" id="KW-0472">Membrane</keyword>
<dbReference type="AlphaFoldDB" id="A0A6J1IQM2"/>
<accession>A0A6J1IQM2</accession>
<organism evidence="2 3">
    <name type="scientific">Cucurbita maxima</name>
    <name type="common">Pumpkin</name>
    <name type="synonym">Winter squash</name>
    <dbReference type="NCBI Taxonomy" id="3661"/>
    <lineage>
        <taxon>Eukaryota</taxon>
        <taxon>Viridiplantae</taxon>
        <taxon>Streptophyta</taxon>
        <taxon>Embryophyta</taxon>
        <taxon>Tracheophyta</taxon>
        <taxon>Spermatophyta</taxon>
        <taxon>Magnoliopsida</taxon>
        <taxon>eudicotyledons</taxon>
        <taxon>Gunneridae</taxon>
        <taxon>Pentapetalae</taxon>
        <taxon>rosids</taxon>
        <taxon>fabids</taxon>
        <taxon>Cucurbitales</taxon>
        <taxon>Cucurbitaceae</taxon>
        <taxon>Cucurbiteae</taxon>
        <taxon>Cucurbita</taxon>
    </lineage>
</organism>
<reference evidence="3" key="1">
    <citation type="submission" date="2025-08" db="UniProtKB">
        <authorList>
            <consortium name="RefSeq"/>
        </authorList>
    </citation>
    <scope>IDENTIFICATION</scope>
    <source>
        <tissue evidence="3">Young leaves</tissue>
    </source>
</reference>
<gene>
    <name evidence="3" type="primary">LOC111479627</name>
</gene>
<sequence length="169" mass="18220">MNQTELCGRGQQLRAQSEGAKIILRWPLKEKRIREKMVSTAAATAALKIGVPAPIKSEKKPPTNFTRLAVCYPNCFLNTRPKVPAIRALGQEGNSSGGDDDTGISQQDVQFVLKMAAGSIAVGGGIKYGSIIFPEMTKPNIVQALIMVSTPVVVAICLLINQSRQDRQS</sequence>
<feature type="transmembrane region" description="Helical" evidence="1">
    <location>
        <begin position="141"/>
        <end position="160"/>
    </location>
</feature>
<keyword evidence="2" id="KW-1185">Reference proteome</keyword>
<evidence type="ECO:0000313" key="2">
    <source>
        <dbReference type="Proteomes" id="UP000504608"/>
    </source>
</evidence>
<proteinExistence type="predicted"/>
<dbReference type="RefSeq" id="XP_022980152.1">
    <property type="nucleotide sequence ID" value="XM_023124384.1"/>
</dbReference>
<name>A0A6J1IQM2_CUCMA</name>
<dbReference type="OrthoDB" id="513929at2759"/>
<dbReference type="GeneID" id="111479627"/>